<sequence>MSSTSSRFGLTAFRNLYLIGPALLLATGCGPMDYQKPIQQFSDASSIVAASATLFLNNENAIEQEALVERLAFEAKPIDVTAIEQSVVISANEIKIRTKSILVLSSFTANLATLASGKAGTAVTQNAADLSSSMKKLATDAGGLPNSKLDNAHFAGLASAAAEAMGAVAKAIIDKKSRRDIEKTIQDNEKPIESLIELLGSELTLAYERQKSAVGAQSIYLSQAYSAELNTAVPNVERRISIAGQINAYRRLQGDLQAADPAPAVAKMRASFVALVAYSRSNRDPQSLTALWKAVQDFSAAAQPLAQAIQSLITAS</sequence>
<dbReference type="AlphaFoldDB" id="E8X4Z1"/>
<reference evidence="2" key="1">
    <citation type="submission" date="2011-01" db="EMBL/GenBank/DDBJ databases">
        <title>Complete sequence of chromosome of Acidobacterium sp. MP5ACTX9.</title>
        <authorList>
            <consortium name="US DOE Joint Genome Institute"/>
            <person name="Lucas S."/>
            <person name="Copeland A."/>
            <person name="Lapidus A."/>
            <person name="Cheng J.-F."/>
            <person name="Goodwin L."/>
            <person name="Pitluck S."/>
            <person name="Teshima H."/>
            <person name="Detter J.C."/>
            <person name="Han C."/>
            <person name="Tapia R."/>
            <person name="Land M."/>
            <person name="Hauser L."/>
            <person name="Kyrpides N."/>
            <person name="Ivanova N."/>
            <person name="Ovchinnikova G."/>
            <person name="Pagani I."/>
            <person name="Rawat S.R."/>
            <person name="Mannisto M."/>
            <person name="Haggblom M.M."/>
            <person name="Woyke T."/>
        </authorList>
    </citation>
    <scope>NUCLEOTIDE SEQUENCE [LARGE SCALE GENOMIC DNA]</scope>
    <source>
        <strain evidence="2">MP5ACTX9</strain>
    </source>
</reference>
<gene>
    <name evidence="1" type="ordered locus">AciX9_0094</name>
</gene>
<organism evidence="2">
    <name type="scientific">Granulicella tundricola (strain ATCC BAA-1859 / DSM 23138 / MP5ACTX9)</name>
    <dbReference type="NCBI Taxonomy" id="1198114"/>
    <lineage>
        <taxon>Bacteria</taxon>
        <taxon>Pseudomonadati</taxon>
        <taxon>Acidobacteriota</taxon>
        <taxon>Terriglobia</taxon>
        <taxon>Terriglobales</taxon>
        <taxon>Acidobacteriaceae</taxon>
        <taxon>Granulicella</taxon>
    </lineage>
</organism>
<evidence type="ECO:0000313" key="1">
    <source>
        <dbReference type="EMBL" id="ADW67183.1"/>
    </source>
</evidence>
<dbReference type="RefSeq" id="WP_013578512.1">
    <property type="nucleotide sequence ID" value="NC_015064.1"/>
</dbReference>
<name>E8X4Z1_GRATM</name>
<accession>E8X4Z1</accession>
<dbReference type="PROSITE" id="PS51257">
    <property type="entry name" value="PROKAR_LIPOPROTEIN"/>
    <property type="match status" value="1"/>
</dbReference>
<dbReference type="Proteomes" id="UP000000343">
    <property type="component" value="Chromosome"/>
</dbReference>
<keyword evidence="2" id="KW-1185">Reference proteome</keyword>
<evidence type="ECO:0000313" key="2">
    <source>
        <dbReference type="Proteomes" id="UP000000343"/>
    </source>
</evidence>
<evidence type="ECO:0008006" key="3">
    <source>
        <dbReference type="Google" id="ProtNLM"/>
    </source>
</evidence>
<proteinExistence type="predicted"/>
<dbReference type="STRING" id="1198114.AciX9_0094"/>
<dbReference type="HOGENOM" id="CLU_879308_0_0_0"/>
<protein>
    <recommendedName>
        <fullName evidence="3">Lipoprotein</fullName>
    </recommendedName>
</protein>
<dbReference type="PaxDb" id="1198114-AciX9_0094"/>
<dbReference type="KEGG" id="acm:AciX9_0094"/>
<dbReference type="EMBL" id="CP002480">
    <property type="protein sequence ID" value="ADW67183.1"/>
    <property type="molecule type" value="Genomic_DNA"/>
</dbReference>